<evidence type="ECO:0000256" key="3">
    <source>
        <dbReference type="ARBA" id="ARBA00022989"/>
    </source>
</evidence>
<feature type="transmembrane region" description="Helical" evidence="5">
    <location>
        <begin position="173"/>
        <end position="196"/>
    </location>
</feature>
<comment type="subcellular location">
    <subcellularLocation>
        <location evidence="1">Cell membrane</location>
        <topology evidence="1">Multi-pass membrane protein</topology>
    </subcellularLocation>
</comment>
<dbReference type="InterPro" id="IPR036259">
    <property type="entry name" value="MFS_trans_sf"/>
</dbReference>
<dbReference type="PANTHER" id="PTHR11662:SF399">
    <property type="entry name" value="FI19708P1-RELATED"/>
    <property type="match status" value="1"/>
</dbReference>
<dbReference type="InterPro" id="IPR050382">
    <property type="entry name" value="MFS_Na/Anion_cotransporter"/>
</dbReference>
<keyword evidence="8" id="KW-1185">Reference proteome</keyword>
<feature type="transmembrane region" description="Helical" evidence="5">
    <location>
        <begin position="88"/>
        <end position="116"/>
    </location>
</feature>
<feature type="transmembrane region" description="Helical" evidence="5">
    <location>
        <begin position="407"/>
        <end position="428"/>
    </location>
</feature>
<protein>
    <submittedName>
        <fullName evidence="7">MFS transporter</fullName>
    </submittedName>
</protein>
<feature type="transmembrane region" description="Helical" evidence="5">
    <location>
        <begin position="278"/>
        <end position="298"/>
    </location>
</feature>
<dbReference type="PANTHER" id="PTHR11662">
    <property type="entry name" value="SOLUTE CARRIER FAMILY 17"/>
    <property type="match status" value="1"/>
</dbReference>
<dbReference type="Gene3D" id="1.20.1250.20">
    <property type="entry name" value="MFS general substrate transporter like domains"/>
    <property type="match status" value="2"/>
</dbReference>
<feature type="transmembrane region" description="Helical" evidence="5">
    <location>
        <begin position="57"/>
        <end position="76"/>
    </location>
</feature>
<evidence type="ECO:0000259" key="6">
    <source>
        <dbReference type="PROSITE" id="PS50850"/>
    </source>
</evidence>
<evidence type="ECO:0000256" key="2">
    <source>
        <dbReference type="ARBA" id="ARBA00022692"/>
    </source>
</evidence>
<feature type="transmembrane region" description="Helical" evidence="5">
    <location>
        <begin position="383"/>
        <end position="401"/>
    </location>
</feature>
<evidence type="ECO:0000256" key="5">
    <source>
        <dbReference type="SAM" id="Phobius"/>
    </source>
</evidence>
<proteinExistence type="predicted"/>
<accession>A0A437PL82</accession>
<keyword evidence="3 5" id="KW-1133">Transmembrane helix</keyword>
<dbReference type="Pfam" id="PF07690">
    <property type="entry name" value="MFS_1"/>
    <property type="match status" value="1"/>
</dbReference>
<reference evidence="7 8" key="1">
    <citation type="submission" date="2019-01" db="EMBL/GenBank/DDBJ databases">
        <title>Genome sequences of Streptomyces and Rhizobium isolates collected from root and soil.</title>
        <authorList>
            <person name="Chhettri S."/>
            <person name="Sevigny J.L."/>
            <person name="Sen A."/>
            <person name="Ennis N."/>
            <person name="Tisa L."/>
        </authorList>
    </citation>
    <scope>NUCLEOTIDE SEQUENCE [LARGE SCALE GENOMIC DNA]</scope>
    <source>
        <strain evidence="7 8">San01</strain>
    </source>
</reference>
<evidence type="ECO:0000256" key="4">
    <source>
        <dbReference type="ARBA" id="ARBA00023136"/>
    </source>
</evidence>
<feature type="transmembrane region" description="Helical" evidence="5">
    <location>
        <begin position="245"/>
        <end position="266"/>
    </location>
</feature>
<dbReference type="OrthoDB" id="8596007at2"/>
<dbReference type="CDD" id="cd17319">
    <property type="entry name" value="MFS_ExuT_GudP_like"/>
    <property type="match status" value="1"/>
</dbReference>
<keyword evidence="2 5" id="KW-0812">Transmembrane</keyword>
<name>A0A437PL82_9ACTN</name>
<comment type="caution">
    <text evidence="7">The sequence shown here is derived from an EMBL/GenBank/DDBJ whole genome shotgun (WGS) entry which is preliminary data.</text>
</comment>
<dbReference type="GO" id="GO:0022857">
    <property type="term" value="F:transmembrane transporter activity"/>
    <property type="evidence" value="ECO:0007669"/>
    <property type="project" value="InterPro"/>
</dbReference>
<feature type="transmembrane region" description="Helical" evidence="5">
    <location>
        <begin position="342"/>
        <end position="363"/>
    </location>
</feature>
<dbReference type="SUPFAM" id="SSF103473">
    <property type="entry name" value="MFS general substrate transporter"/>
    <property type="match status" value="1"/>
</dbReference>
<gene>
    <name evidence="7" type="ORF">EOT10_18405</name>
</gene>
<keyword evidence="4 5" id="KW-0472">Membrane</keyword>
<dbReference type="InterPro" id="IPR011701">
    <property type="entry name" value="MFS"/>
</dbReference>
<evidence type="ECO:0000313" key="8">
    <source>
        <dbReference type="Proteomes" id="UP000283128"/>
    </source>
</evidence>
<feature type="transmembrane region" description="Helical" evidence="5">
    <location>
        <begin position="21"/>
        <end position="37"/>
    </location>
</feature>
<dbReference type="AlphaFoldDB" id="A0A437PL82"/>
<dbReference type="Proteomes" id="UP000283128">
    <property type="component" value="Unassembled WGS sequence"/>
</dbReference>
<dbReference type="PROSITE" id="PS50850">
    <property type="entry name" value="MFS"/>
    <property type="match status" value="1"/>
</dbReference>
<evidence type="ECO:0000256" key="1">
    <source>
        <dbReference type="ARBA" id="ARBA00004651"/>
    </source>
</evidence>
<dbReference type="EMBL" id="RZYA01000008">
    <property type="protein sequence ID" value="RVU23042.1"/>
    <property type="molecule type" value="Genomic_DNA"/>
</dbReference>
<organism evidence="7 8">
    <name type="scientific">Streptomyces antnestii</name>
    <dbReference type="NCBI Taxonomy" id="2494256"/>
    <lineage>
        <taxon>Bacteria</taxon>
        <taxon>Bacillati</taxon>
        <taxon>Actinomycetota</taxon>
        <taxon>Actinomycetes</taxon>
        <taxon>Kitasatosporales</taxon>
        <taxon>Streptomycetaceae</taxon>
        <taxon>Streptomyces</taxon>
    </lineage>
</organism>
<feature type="domain" description="Major facilitator superfamily (MFS) profile" evidence="6">
    <location>
        <begin position="23"/>
        <end position="433"/>
    </location>
</feature>
<evidence type="ECO:0000313" key="7">
    <source>
        <dbReference type="EMBL" id="RVU23042.1"/>
    </source>
</evidence>
<sequence length="443" mass="47186">MTAVAQTKATKTARPRTRLRWVMAWLALAGTAISYVDRANLSVAIPFMEQDLHIDKGLTGVLLACFFFTYAPGQLLGGRVVDAVGPRLAAGFATIWWSFFTAVNAVAGGVGSLIAFRLGLGVGEAVGPSAFGKVIGRWFPLRERALAAAVYDSGSRLGTALAFPIVTSIIALWGWRASFAVCGCLGLVWVVGWFRLYRDPRQHERLAPEELAYIEKGGARIVEEGGAATAGPTVRWVDLLRYRTIWGMMLGFFALNFAFYFFVTWFPSYLVEARGMDLIKIGFVGMIPPLVAFGCEFLGGMWSDRLTMRFGPTKGRKIPIVLSMALASTIALAALVPSPALAVALLSFAMGCLAVAASAIWSLPSDVAPTEGQVGSVGGLQNFASNLAGIISPLFFGFFGGSGASAFVLPLVVTGGIVVVGALSYLFLCGNFEPLPVPERKTA</sequence>
<dbReference type="GO" id="GO:0005886">
    <property type="term" value="C:plasma membrane"/>
    <property type="evidence" value="ECO:0007669"/>
    <property type="project" value="UniProtKB-SubCell"/>
</dbReference>
<feature type="transmembrane region" description="Helical" evidence="5">
    <location>
        <begin position="318"/>
        <end position="336"/>
    </location>
</feature>
<dbReference type="InterPro" id="IPR020846">
    <property type="entry name" value="MFS_dom"/>
</dbReference>
<dbReference type="RefSeq" id="WP_127829326.1">
    <property type="nucleotide sequence ID" value="NZ_RZYA01000008.1"/>
</dbReference>